<dbReference type="PANTHER" id="PTHR43605:SF3">
    <property type="entry name" value="ACYL-COENZYME A SYNTHETASE ACSM2B, MITOCHONDRIAL"/>
    <property type="match status" value="1"/>
</dbReference>
<dbReference type="SUPFAM" id="SSF56801">
    <property type="entry name" value="Acetyl-CoA synthetase-like"/>
    <property type="match status" value="1"/>
</dbReference>
<dbReference type="Proteomes" id="UP000010556">
    <property type="component" value="Unassembled WGS sequence"/>
</dbReference>
<sequence length="147" mass="16357">MGDRAIKDQDGYFQFMGRADDIINSSGHRIGPGEVENALMEHPAVVETAVISIPDPIRGEVVKAFVVLAPPFLSHDPEQLTRELQQHVKSVTAPYKYPRKVRALAPPTWSGGLLSCFPSLAVDQDSYFKVLPDYDEESPPRTIRKLL</sequence>
<dbReference type="Gene3D" id="3.30.300.30">
    <property type="match status" value="1"/>
</dbReference>
<name>L5ML97_MYODS</name>
<evidence type="ECO:0000256" key="5">
    <source>
        <dbReference type="ARBA" id="ARBA00022840"/>
    </source>
</evidence>
<dbReference type="GO" id="GO:0004321">
    <property type="term" value="F:fatty-acyl-CoA synthase activity"/>
    <property type="evidence" value="ECO:0007669"/>
    <property type="project" value="TreeGrafter"/>
</dbReference>
<keyword evidence="4" id="KW-0276">Fatty acid metabolism</keyword>
<evidence type="ECO:0000313" key="8">
    <source>
        <dbReference type="Proteomes" id="UP000010556"/>
    </source>
</evidence>
<dbReference type="FunFam" id="3.30.300.30:FF:000005">
    <property type="entry name" value="Acyl-coenzyme A synthetase ACSM5, mitochondrial"/>
    <property type="match status" value="1"/>
</dbReference>
<dbReference type="GO" id="GO:0006637">
    <property type="term" value="P:acyl-CoA metabolic process"/>
    <property type="evidence" value="ECO:0007669"/>
    <property type="project" value="TreeGrafter"/>
</dbReference>
<dbReference type="GO" id="GO:0006633">
    <property type="term" value="P:fatty acid biosynthetic process"/>
    <property type="evidence" value="ECO:0007669"/>
    <property type="project" value="TreeGrafter"/>
</dbReference>
<evidence type="ECO:0000256" key="3">
    <source>
        <dbReference type="ARBA" id="ARBA00022741"/>
    </source>
</evidence>
<dbReference type="GO" id="GO:0015645">
    <property type="term" value="F:fatty acid ligase activity"/>
    <property type="evidence" value="ECO:0007669"/>
    <property type="project" value="TreeGrafter"/>
</dbReference>
<keyword evidence="4" id="KW-0443">Lipid metabolism</keyword>
<dbReference type="GO" id="GO:0016405">
    <property type="term" value="F:CoA-ligase activity"/>
    <property type="evidence" value="ECO:0007669"/>
    <property type="project" value="UniProtKB-ARBA"/>
</dbReference>
<evidence type="ECO:0000259" key="6">
    <source>
        <dbReference type="Pfam" id="PF13193"/>
    </source>
</evidence>
<dbReference type="Pfam" id="PF13193">
    <property type="entry name" value="AMP-binding_C"/>
    <property type="match status" value="1"/>
</dbReference>
<accession>L5ML97</accession>
<evidence type="ECO:0000256" key="4">
    <source>
        <dbReference type="ARBA" id="ARBA00022832"/>
    </source>
</evidence>
<keyword evidence="3" id="KW-0547">Nucleotide-binding</keyword>
<dbReference type="PANTHER" id="PTHR43605">
    <property type="entry name" value="ACYL-COENZYME A SYNTHETASE"/>
    <property type="match status" value="1"/>
</dbReference>
<dbReference type="InterPro" id="IPR051087">
    <property type="entry name" value="Mitochondrial_ACSM"/>
</dbReference>
<evidence type="ECO:0000313" key="7">
    <source>
        <dbReference type="EMBL" id="ELK38553.1"/>
    </source>
</evidence>
<dbReference type="InterPro" id="IPR025110">
    <property type="entry name" value="AMP-bd_C"/>
</dbReference>
<dbReference type="EMBL" id="KB098755">
    <property type="protein sequence ID" value="ELK38553.1"/>
    <property type="molecule type" value="Genomic_DNA"/>
</dbReference>
<dbReference type="GO" id="GO:0005524">
    <property type="term" value="F:ATP binding"/>
    <property type="evidence" value="ECO:0007669"/>
    <property type="project" value="UniProtKB-KW"/>
</dbReference>
<keyword evidence="5" id="KW-0067">ATP-binding</keyword>
<feature type="domain" description="AMP-binding enzyme C-terminal" evidence="6">
    <location>
        <begin position="34"/>
        <end position="104"/>
    </location>
</feature>
<dbReference type="GO" id="GO:0005759">
    <property type="term" value="C:mitochondrial matrix"/>
    <property type="evidence" value="ECO:0007669"/>
    <property type="project" value="TreeGrafter"/>
</dbReference>
<protein>
    <submittedName>
        <fullName evidence="7">Acyl-coenzyme A synthetase ACSM2A, mitochondrial</fullName>
    </submittedName>
</protein>
<evidence type="ECO:0000256" key="2">
    <source>
        <dbReference type="ARBA" id="ARBA00022598"/>
    </source>
</evidence>
<dbReference type="AlphaFoldDB" id="L5ML97"/>
<comment type="similarity">
    <text evidence="1">Belongs to the ATP-dependent AMP-binding enzyme family.</text>
</comment>
<keyword evidence="8" id="KW-1185">Reference proteome</keyword>
<gene>
    <name evidence="7" type="ORF">MDA_GLEAN10006926</name>
</gene>
<organism evidence="7 8">
    <name type="scientific">Myotis davidii</name>
    <name type="common">David's myotis</name>
    <dbReference type="NCBI Taxonomy" id="225400"/>
    <lineage>
        <taxon>Eukaryota</taxon>
        <taxon>Metazoa</taxon>
        <taxon>Chordata</taxon>
        <taxon>Craniata</taxon>
        <taxon>Vertebrata</taxon>
        <taxon>Euteleostomi</taxon>
        <taxon>Mammalia</taxon>
        <taxon>Eutheria</taxon>
        <taxon>Laurasiatheria</taxon>
        <taxon>Chiroptera</taxon>
        <taxon>Yangochiroptera</taxon>
        <taxon>Vespertilionidae</taxon>
        <taxon>Myotis</taxon>
    </lineage>
</organism>
<dbReference type="InterPro" id="IPR045851">
    <property type="entry name" value="AMP-bd_C_sf"/>
</dbReference>
<reference evidence="8" key="1">
    <citation type="journal article" date="2013" name="Science">
        <title>Comparative analysis of bat genomes provides insight into the evolution of flight and immunity.</title>
        <authorList>
            <person name="Zhang G."/>
            <person name="Cowled C."/>
            <person name="Shi Z."/>
            <person name="Huang Z."/>
            <person name="Bishop-Lilly K.A."/>
            <person name="Fang X."/>
            <person name="Wynne J.W."/>
            <person name="Xiong Z."/>
            <person name="Baker M.L."/>
            <person name="Zhao W."/>
            <person name="Tachedjian M."/>
            <person name="Zhu Y."/>
            <person name="Zhou P."/>
            <person name="Jiang X."/>
            <person name="Ng J."/>
            <person name="Yang L."/>
            <person name="Wu L."/>
            <person name="Xiao J."/>
            <person name="Feng Y."/>
            <person name="Chen Y."/>
            <person name="Sun X."/>
            <person name="Zhang Y."/>
            <person name="Marsh G.A."/>
            <person name="Crameri G."/>
            <person name="Broder C.C."/>
            <person name="Frey K.G."/>
            <person name="Wang L.F."/>
            <person name="Wang J."/>
        </authorList>
    </citation>
    <scope>NUCLEOTIDE SEQUENCE [LARGE SCALE GENOMIC DNA]</scope>
</reference>
<evidence type="ECO:0000256" key="1">
    <source>
        <dbReference type="ARBA" id="ARBA00006432"/>
    </source>
</evidence>
<proteinExistence type="inferred from homology"/>
<keyword evidence="2" id="KW-0436">Ligase</keyword>